<dbReference type="PRINTS" id="PR00420">
    <property type="entry name" value="RNGMNOXGNASE"/>
</dbReference>
<dbReference type="AlphaFoldDB" id="A0AAV9J6S8"/>
<keyword evidence="7" id="KW-1185">Reference proteome</keyword>
<evidence type="ECO:0000256" key="1">
    <source>
        <dbReference type="ARBA" id="ARBA00022630"/>
    </source>
</evidence>
<sequence length="440" mass="48437">MTSLSILIIGCGVAGPTLASFLLLGPHNPQDVPHITILERSPSPRAQGQNVDIRGAGVTIIRKLGLERAIRAATTGEEGTQFVDAQNRVWAQFGADKSGKTQTGTSDIEILRGRLAEIFFRRSQALSEEVKGKGGVGVEYVFGDYIEELEQDGAKVHVRFARSGERRSFDLVVGADGLQSRTRRLAFGEEGEENRLKGFDMYGAFFSMPKGPTDTIWRRWFNAPGGRGIMVRPSDEQHPDRSSVFMFVVNEKDERFKDVATQGHKGVEAQKALLAEYWADAGWESGRIIREMEATDDFYYDVVAQVKMEKWSKGRVVLLGDAGYCASPISGMGTTLALTGAYNLAGALTQHPNDHTAAFDAYERAMRPTVDLAQRLPGGARQPHIMAPQTAWGIWLRMMVFAGLYWSGLAGLVARFKGPPANDVRVGEYGFQVADEWREG</sequence>
<feature type="domain" description="FAD-binding" evidence="5">
    <location>
        <begin position="5"/>
        <end position="369"/>
    </location>
</feature>
<dbReference type="InterPro" id="IPR051704">
    <property type="entry name" value="FAD_aromatic-hydroxylase"/>
</dbReference>
<dbReference type="GO" id="GO:0071949">
    <property type="term" value="F:FAD binding"/>
    <property type="evidence" value="ECO:0007669"/>
    <property type="project" value="InterPro"/>
</dbReference>
<keyword evidence="3" id="KW-0560">Oxidoreductase</keyword>
<dbReference type="Pfam" id="PF01494">
    <property type="entry name" value="FAD_binding_3"/>
    <property type="match status" value="1"/>
</dbReference>
<dbReference type="GO" id="GO:0016491">
    <property type="term" value="F:oxidoreductase activity"/>
    <property type="evidence" value="ECO:0007669"/>
    <property type="project" value="UniProtKB-KW"/>
</dbReference>
<dbReference type="Gene3D" id="3.30.9.30">
    <property type="match status" value="1"/>
</dbReference>
<evidence type="ECO:0000313" key="6">
    <source>
        <dbReference type="EMBL" id="KAK4540418.1"/>
    </source>
</evidence>
<reference evidence="6 7" key="1">
    <citation type="submission" date="2021-11" db="EMBL/GenBank/DDBJ databases">
        <title>Black yeast isolated from Biological Soil Crust.</title>
        <authorList>
            <person name="Kurbessoian T."/>
        </authorList>
    </citation>
    <scope>NUCLEOTIDE SEQUENCE [LARGE SCALE GENOMIC DNA]</scope>
    <source>
        <strain evidence="6 7">CCFEE 5522</strain>
    </source>
</reference>
<accession>A0AAV9J6S8</accession>
<dbReference type="InterPro" id="IPR036188">
    <property type="entry name" value="FAD/NAD-bd_sf"/>
</dbReference>
<dbReference type="PANTHER" id="PTHR46865:SF2">
    <property type="entry name" value="MONOOXYGENASE"/>
    <property type="match status" value="1"/>
</dbReference>
<dbReference type="SUPFAM" id="SSF51905">
    <property type="entry name" value="FAD/NAD(P)-binding domain"/>
    <property type="match status" value="1"/>
</dbReference>
<feature type="signal peptide" evidence="4">
    <location>
        <begin position="1"/>
        <end position="19"/>
    </location>
</feature>
<feature type="chain" id="PRO_5043384454" description="FAD-binding domain-containing protein" evidence="4">
    <location>
        <begin position="20"/>
        <end position="440"/>
    </location>
</feature>
<protein>
    <recommendedName>
        <fullName evidence="5">FAD-binding domain-containing protein</fullName>
    </recommendedName>
</protein>
<evidence type="ECO:0000256" key="3">
    <source>
        <dbReference type="ARBA" id="ARBA00023002"/>
    </source>
</evidence>
<dbReference type="Gene3D" id="3.50.50.60">
    <property type="entry name" value="FAD/NAD(P)-binding domain"/>
    <property type="match status" value="1"/>
</dbReference>
<keyword evidence="4" id="KW-0732">Signal</keyword>
<evidence type="ECO:0000256" key="2">
    <source>
        <dbReference type="ARBA" id="ARBA00022827"/>
    </source>
</evidence>
<evidence type="ECO:0000259" key="5">
    <source>
        <dbReference type="Pfam" id="PF01494"/>
    </source>
</evidence>
<evidence type="ECO:0000313" key="7">
    <source>
        <dbReference type="Proteomes" id="UP001324427"/>
    </source>
</evidence>
<dbReference type="InterPro" id="IPR002938">
    <property type="entry name" value="FAD-bd"/>
</dbReference>
<keyword evidence="2" id="KW-0274">FAD</keyword>
<gene>
    <name evidence="6" type="ORF">LTR36_009275</name>
</gene>
<organism evidence="6 7">
    <name type="scientific">Oleoguttula mirabilis</name>
    <dbReference type="NCBI Taxonomy" id="1507867"/>
    <lineage>
        <taxon>Eukaryota</taxon>
        <taxon>Fungi</taxon>
        <taxon>Dikarya</taxon>
        <taxon>Ascomycota</taxon>
        <taxon>Pezizomycotina</taxon>
        <taxon>Dothideomycetes</taxon>
        <taxon>Dothideomycetidae</taxon>
        <taxon>Mycosphaerellales</taxon>
        <taxon>Teratosphaeriaceae</taxon>
        <taxon>Oleoguttula</taxon>
    </lineage>
</organism>
<proteinExistence type="predicted"/>
<keyword evidence="1" id="KW-0285">Flavoprotein</keyword>
<dbReference type="PANTHER" id="PTHR46865">
    <property type="entry name" value="OXIDOREDUCTASE-RELATED"/>
    <property type="match status" value="1"/>
</dbReference>
<dbReference type="EMBL" id="JAVFHQ010000068">
    <property type="protein sequence ID" value="KAK4540418.1"/>
    <property type="molecule type" value="Genomic_DNA"/>
</dbReference>
<dbReference type="Proteomes" id="UP001324427">
    <property type="component" value="Unassembled WGS sequence"/>
</dbReference>
<evidence type="ECO:0000256" key="4">
    <source>
        <dbReference type="SAM" id="SignalP"/>
    </source>
</evidence>
<comment type="caution">
    <text evidence="6">The sequence shown here is derived from an EMBL/GenBank/DDBJ whole genome shotgun (WGS) entry which is preliminary data.</text>
</comment>
<name>A0AAV9J6S8_9PEZI</name>